<dbReference type="SUPFAM" id="SSF47413">
    <property type="entry name" value="lambda repressor-like DNA-binding domains"/>
    <property type="match status" value="1"/>
</dbReference>
<evidence type="ECO:0000256" key="1">
    <source>
        <dbReference type="ARBA" id="ARBA00023125"/>
    </source>
</evidence>
<protein>
    <submittedName>
        <fullName evidence="3">Helix-turn-helix domain-containing protein</fullName>
    </submittedName>
</protein>
<evidence type="ECO:0000259" key="2">
    <source>
        <dbReference type="PROSITE" id="PS50943"/>
    </source>
</evidence>
<accession>A0A921SYK7</accession>
<dbReference type="InterPro" id="IPR001387">
    <property type="entry name" value="Cro/C1-type_HTH"/>
</dbReference>
<comment type="caution">
    <text evidence="3">The sequence shown here is derived from an EMBL/GenBank/DDBJ whole genome shotgun (WGS) entry which is preliminary data.</text>
</comment>
<dbReference type="InterPro" id="IPR010982">
    <property type="entry name" value="Lambda_DNA-bd_dom_sf"/>
</dbReference>
<dbReference type="PROSITE" id="PS50943">
    <property type="entry name" value="HTH_CROC1"/>
    <property type="match status" value="1"/>
</dbReference>
<proteinExistence type="predicted"/>
<feature type="domain" description="HTH cro/C1-type" evidence="2">
    <location>
        <begin position="7"/>
        <end position="61"/>
    </location>
</feature>
<reference evidence="3" key="2">
    <citation type="submission" date="2021-09" db="EMBL/GenBank/DDBJ databases">
        <authorList>
            <person name="Gilroy R."/>
        </authorList>
    </citation>
    <scope>NUCLEOTIDE SEQUENCE</scope>
    <source>
        <strain evidence="3">1277</strain>
    </source>
</reference>
<dbReference type="Proteomes" id="UP000776700">
    <property type="component" value="Unassembled WGS sequence"/>
</dbReference>
<evidence type="ECO:0000313" key="4">
    <source>
        <dbReference type="Proteomes" id="UP000776700"/>
    </source>
</evidence>
<sequence>MIFGDRLKQLRLKHNVTQQQLADYLGVNRTSIAGYETKGKHPDFDKLRLLADYFNVTCDYLIGQDDKESRDLTIATHRTMYDENLSEEAQKELDEFVNYLKFKYKNK</sequence>
<dbReference type="Gene3D" id="1.10.260.40">
    <property type="entry name" value="lambda repressor-like DNA-binding domains"/>
    <property type="match status" value="1"/>
</dbReference>
<dbReference type="CDD" id="cd00093">
    <property type="entry name" value="HTH_XRE"/>
    <property type="match status" value="1"/>
</dbReference>
<name>A0A921SYK7_9FIRM</name>
<organism evidence="3 4">
    <name type="scientific">Romboutsia timonensis</name>
    <dbReference type="NCBI Taxonomy" id="1776391"/>
    <lineage>
        <taxon>Bacteria</taxon>
        <taxon>Bacillati</taxon>
        <taxon>Bacillota</taxon>
        <taxon>Clostridia</taxon>
        <taxon>Peptostreptococcales</taxon>
        <taxon>Peptostreptococcaceae</taxon>
        <taxon>Romboutsia</taxon>
    </lineage>
</organism>
<keyword evidence="1" id="KW-0238">DNA-binding</keyword>
<reference evidence="3" key="1">
    <citation type="journal article" date="2021" name="PeerJ">
        <title>Extensive microbial diversity within the chicken gut microbiome revealed by metagenomics and culture.</title>
        <authorList>
            <person name="Gilroy R."/>
            <person name="Ravi A."/>
            <person name="Getino M."/>
            <person name="Pursley I."/>
            <person name="Horton D.L."/>
            <person name="Alikhan N.F."/>
            <person name="Baker D."/>
            <person name="Gharbi K."/>
            <person name="Hall N."/>
            <person name="Watson M."/>
            <person name="Adriaenssens E.M."/>
            <person name="Foster-Nyarko E."/>
            <person name="Jarju S."/>
            <person name="Secka A."/>
            <person name="Antonio M."/>
            <person name="Oren A."/>
            <person name="Chaudhuri R.R."/>
            <person name="La Ragione R."/>
            <person name="Hildebrand F."/>
            <person name="Pallen M.J."/>
        </authorList>
    </citation>
    <scope>NUCLEOTIDE SEQUENCE</scope>
    <source>
        <strain evidence="3">1277</strain>
    </source>
</reference>
<evidence type="ECO:0000313" key="3">
    <source>
        <dbReference type="EMBL" id="HJG95666.1"/>
    </source>
</evidence>
<dbReference type="SMART" id="SM00530">
    <property type="entry name" value="HTH_XRE"/>
    <property type="match status" value="1"/>
</dbReference>
<dbReference type="EMBL" id="DYUB01000036">
    <property type="protein sequence ID" value="HJG95666.1"/>
    <property type="molecule type" value="Genomic_DNA"/>
</dbReference>
<gene>
    <name evidence="3" type="ORF">K8V90_01025</name>
</gene>
<dbReference type="GO" id="GO:0003677">
    <property type="term" value="F:DNA binding"/>
    <property type="evidence" value="ECO:0007669"/>
    <property type="project" value="UniProtKB-KW"/>
</dbReference>
<dbReference type="AlphaFoldDB" id="A0A921SYK7"/>
<dbReference type="Pfam" id="PF01381">
    <property type="entry name" value="HTH_3"/>
    <property type="match status" value="1"/>
</dbReference>
<dbReference type="PANTHER" id="PTHR46558:SF11">
    <property type="entry name" value="HTH-TYPE TRANSCRIPTIONAL REGULATOR XRE"/>
    <property type="match status" value="1"/>
</dbReference>
<dbReference type="RefSeq" id="WP_276700399.1">
    <property type="nucleotide sequence ID" value="NZ_CALHLM010000229.1"/>
</dbReference>
<dbReference type="PANTHER" id="PTHR46558">
    <property type="entry name" value="TRACRIPTIONAL REGULATORY PROTEIN-RELATED-RELATED"/>
    <property type="match status" value="1"/>
</dbReference>